<gene>
    <name evidence="1" type="ORF">P3T76_013559</name>
</gene>
<keyword evidence="2" id="KW-1185">Reference proteome</keyword>
<organism evidence="1 2">
    <name type="scientific">Phytophthora citrophthora</name>
    <dbReference type="NCBI Taxonomy" id="4793"/>
    <lineage>
        <taxon>Eukaryota</taxon>
        <taxon>Sar</taxon>
        <taxon>Stramenopiles</taxon>
        <taxon>Oomycota</taxon>
        <taxon>Peronosporomycetes</taxon>
        <taxon>Peronosporales</taxon>
        <taxon>Peronosporaceae</taxon>
        <taxon>Phytophthora</taxon>
    </lineage>
</organism>
<sequence length="164" mass="18185">MATVGMKPARIYTALLHHFGLPPSELPPLQQVQNFVCHFRRTKLGRSGTIASIEDAVYNRSFTGTESEHEPFRFGWEIDGEGKIVVGNGSSENPFLVGFFFTKALLRQASRSSGTFTFHLGATSKTNQVGYPVITCGITDIARRFRLFALFVISQLQEAHFANA</sequence>
<proteinExistence type="predicted"/>
<name>A0AAD9G3H6_9STRA</name>
<comment type="caution">
    <text evidence="1">The sequence shown here is derived from an EMBL/GenBank/DDBJ whole genome shotgun (WGS) entry which is preliminary data.</text>
</comment>
<evidence type="ECO:0000313" key="2">
    <source>
        <dbReference type="Proteomes" id="UP001259832"/>
    </source>
</evidence>
<dbReference type="EMBL" id="JASMQC010000036">
    <property type="protein sequence ID" value="KAK1930970.1"/>
    <property type="molecule type" value="Genomic_DNA"/>
</dbReference>
<reference evidence="1" key="1">
    <citation type="submission" date="2023-08" db="EMBL/GenBank/DDBJ databases">
        <title>Reference Genome Resource for the Citrus Pathogen Phytophthora citrophthora.</title>
        <authorList>
            <person name="Moller H."/>
            <person name="Coetzee B."/>
            <person name="Rose L.J."/>
            <person name="Van Niekerk J.M."/>
        </authorList>
    </citation>
    <scope>NUCLEOTIDE SEQUENCE</scope>
    <source>
        <strain evidence="1">STE-U-9442</strain>
    </source>
</reference>
<accession>A0AAD9G3H6</accession>
<evidence type="ECO:0000313" key="1">
    <source>
        <dbReference type="EMBL" id="KAK1930970.1"/>
    </source>
</evidence>
<protein>
    <submittedName>
        <fullName evidence="1">Uncharacterized protein</fullName>
    </submittedName>
</protein>
<dbReference type="Proteomes" id="UP001259832">
    <property type="component" value="Unassembled WGS sequence"/>
</dbReference>
<dbReference type="AlphaFoldDB" id="A0AAD9G3H6"/>